<gene>
    <name evidence="2" type="ordered locus">Turpa_3679</name>
</gene>
<proteinExistence type="predicted"/>
<name>I4BAK6_TURPD</name>
<feature type="transmembrane region" description="Helical" evidence="1">
    <location>
        <begin position="6"/>
        <end position="23"/>
    </location>
</feature>
<evidence type="ECO:0000313" key="2">
    <source>
        <dbReference type="EMBL" id="AFM14313.1"/>
    </source>
</evidence>
<keyword evidence="1" id="KW-1133">Transmembrane helix</keyword>
<dbReference type="EMBL" id="CP002959">
    <property type="protein sequence ID" value="AFM14313.1"/>
    <property type="molecule type" value="Genomic_DNA"/>
</dbReference>
<dbReference type="KEGG" id="tpx:Turpa_3679"/>
<keyword evidence="1" id="KW-0472">Membrane</keyword>
<keyword evidence="3" id="KW-1185">Reference proteome</keyword>
<dbReference type="AlphaFoldDB" id="I4BAK6"/>
<dbReference type="HOGENOM" id="CLU_139106_0_0_12"/>
<accession>I4BAK6</accession>
<dbReference type="Proteomes" id="UP000006048">
    <property type="component" value="Chromosome"/>
</dbReference>
<sequence length="124" mass="13957">MPHPYSALVWGMGISLVLFYAAFAVRKASLTRHRLLAMAGVVFNLVSSVYLIWAVRIAGVEMPSEYPFAVITAHRLFATLIAILMLVMVYTGIRRMRRVHVALHRFFLAGYTLTYISGLVIFHG</sequence>
<dbReference type="OrthoDB" id="331483at2"/>
<feature type="transmembrane region" description="Helical" evidence="1">
    <location>
        <begin position="66"/>
        <end position="90"/>
    </location>
</feature>
<protein>
    <recommendedName>
        <fullName evidence="4">DUF420 domain-containing protein</fullName>
    </recommendedName>
</protein>
<evidence type="ECO:0000313" key="3">
    <source>
        <dbReference type="Proteomes" id="UP000006048"/>
    </source>
</evidence>
<dbReference type="STRING" id="869212.Turpa_3679"/>
<evidence type="ECO:0000256" key="1">
    <source>
        <dbReference type="SAM" id="Phobius"/>
    </source>
</evidence>
<dbReference type="RefSeq" id="WP_014804790.1">
    <property type="nucleotide sequence ID" value="NC_018020.1"/>
</dbReference>
<evidence type="ECO:0008006" key="4">
    <source>
        <dbReference type="Google" id="ProtNLM"/>
    </source>
</evidence>
<organism evidence="2 3">
    <name type="scientific">Turneriella parva (strain ATCC BAA-1111 / DSM 21527 / NCTC 11395 / H)</name>
    <name type="common">Leptospira parva</name>
    <dbReference type="NCBI Taxonomy" id="869212"/>
    <lineage>
        <taxon>Bacteria</taxon>
        <taxon>Pseudomonadati</taxon>
        <taxon>Spirochaetota</taxon>
        <taxon>Spirochaetia</taxon>
        <taxon>Leptospirales</taxon>
        <taxon>Leptospiraceae</taxon>
        <taxon>Turneriella</taxon>
    </lineage>
</organism>
<feature type="transmembrane region" description="Helical" evidence="1">
    <location>
        <begin position="102"/>
        <end position="122"/>
    </location>
</feature>
<reference evidence="2 3" key="1">
    <citation type="submission" date="2012-06" db="EMBL/GenBank/DDBJ databases">
        <title>The complete chromosome of genome of Turneriella parva DSM 21527.</title>
        <authorList>
            <consortium name="US DOE Joint Genome Institute (JGI-PGF)"/>
            <person name="Lucas S."/>
            <person name="Han J."/>
            <person name="Lapidus A."/>
            <person name="Bruce D."/>
            <person name="Goodwin L."/>
            <person name="Pitluck S."/>
            <person name="Peters L."/>
            <person name="Kyrpides N."/>
            <person name="Mavromatis K."/>
            <person name="Ivanova N."/>
            <person name="Mikhailova N."/>
            <person name="Chertkov O."/>
            <person name="Detter J.C."/>
            <person name="Tapia R."/>
            <person name="Han C."/>
            <person name="Land M."/>
            <person name="Hauser L."/>
            <person name="Markowitz V."/>
            <person name="Cheng J.-F."/>
            <person name="Hugenholtz P."/>
            <person name="Woyke T."/>
            <person name="Wu D."/>
            <person name="Gronow S."/>
            <person name="Wellnitz S."/>
            <person name="Brambilla E."/>
            <person name="Klenk H.-P."/>
            <person name="Eisen J.A."/>
        </authorList>
    </citation>
    <scope>NUCLEOTIDE SEQUENCE [LARGE SCALE GENOMIC DNA]</scope>
    <source>
        <strain evidence="3">ATCC BAA-1111 / DSM 21527 / NCTC 11395 / H</strain>
    </source>
</reference>
<keyword evidence="1" id="KW-0812">Transmembrane</keyword>
<feature type="transmembrane region" description="Helical" evidence="1">
    <location>
        <begin position="35"/>
        <end position="54"/>
    </location>
</feature>